<dbReference type="Proteomes" id="UP000526734">
    <property type="component" value="Unassembled WGS sequence"/>
</dbReference>
<comment type="similarity">
    <text evidence="1">Belongs to the 'phage' integrase family.</text>
</comment>
<evidence type="ECO:0000256" key="1">
    <source>
        <dbReference type="ARBA" id="ARBA00008857"/>
    </source>
</evidence>
<dbReference type="InterPro" id="IPR050090">
    <property type="entry name" value="Tyrosine_recombinase_XerCD"/>
</dbReference>
<feature type="compositionally biased region" description="Polar residues" evidence="4">
    <location>
        <begin position="138"/>
        <end position="152"/>
    </location>
</feature>
<dbReference type="EMBL" id="JACGZW010000015">
    <property type="protein sequence ID" value="MBB1158651.1"/>
    <property type="molecule type" value="Genomic_DNA"/>
</dbReference>
<evidence type="ECO:0000313" key="7">
    <source>
        <dbReference type="Proteomes" id="UP000526734"/>
    </source>
</evidence>
<dbReference type="SUPFAM" id="SSF56349">
    <property type="entry name" value="DNA breaking-rejoining enzymes"/>
    <property type="match status" value="1"/>
</dbReference>
<dbReference type="GO" id="GO:0015074">
    <property type="term" value="P:DNA integration"/>
    <property type="evidence" value="ECO:0007669"/>
    <property type="project" value="InterPro"/>
</dbReference>
<keyword evidence="3" id="KW-0233">DNA recombination</keyword>
<dbReference type="PROSITE" id="PS51898">
    <property type="entry name" value="TYR_RECOMBINASE"/>
    <property type="match status" value="1"/>
</dbReference>
<dbReference type="PANTHER" id="PTHR30349">
    <property type="entry name" value="PHAGE INTEGRASE-RELATED"/>
    <property type="match status" value="1"/>
</dbReference>
<protein>
    <submittedName>
        <fullName evidence="6">Tyrosine-type recombinase/integrase</fullName>
    </submittedName>
</protein>
<dbReference type="InterPro" id="IPR011010">
    <property type="entry name" value="DNA_brk_join_enz"/>
</dbReference>
<dbReference type="InterPro" id="IPR013762">
    <property type="entry name" value="Integrase-like_cat_sf"/>
</dbReference>
<accession>A0A7W3ZEJ1</accession>
<dbReference type="GO" id="GO:0003677">
    <property type="term" value="F:DNA binding"/>
    <property type="evidence" value="ECO:0007669"/>
    <property type="project" value="UniProtKB-KW"/>
</dbReference>
<dbReference type="PANTHER" id="PTHR30349:SF41">
    <property type="entry name" value="INTEGRASE_RECOMBINASE PROTEIN MJ0367-RELATED"/>
    <property type="match status" value="1"/>
</dbReference>
<sequence length="179" mass="18805">MTFGTPQGSDWVESDLLFTCPDGSPLHPADVGDEFARLIQKAGLPPVTLHVLRHGAATLALGAGVDMKIIQHMLRHSSIKVTMDLYTNVAQEVAADAARKLAGAIPRKAVPHPARALGLPSGSQETTMDSPEPEESCLDNTNPQVENFSNLGSVGAPSGTRTPNPLVKSPRPDLSGGVE</sequence>
<reference evidence="6 7" key="1">
    <citation type="submission" date="2020-08" db="EMBL/GenBank/DDBJ databases">
        <title>Amycolatopsis sp. nov. DR6-1 isolated from Dendrobium heterocarpum.</title>
        <authorList>
            <person name="Tedsree N."/>
            <person name="Kuncharoen N."/>
            <person name="Likhitwitayawuid K."/>
            <person name="Tanasupawat S."/>
        </authorList>
    </citation>
    <scope>NUCLEOTIDE SEQUENCE [LARGE SCALE GENOMIC DNA]</scope>
    <source>
        <strain evidence="6 7">DR6-1</strain>
    </source>
</reference>
<keyword evidence="2" id="KW-0238">DNA-binding</keyword>
<comment type="caution">
    <text evidence="6">The sequence shown here is derived from an EMBL/GenBank/DDBJ whole genome shotgun (WGS) entry which is preliminary data.</text>
</comment>
<evidence type="ECO:0000256" key="2">
    <source>
        <dbReference type="ARBA" id="ARBA00023125"/>
    </source>
</evidence>
<dbReference type="AlphaFoldDB" id="A0A7W3ZEJ1"/>
<evidence type="ECO:0000256" key="3">
    <source>
        <dbReference type="ARBA" id="ARBA00023172"/>
    </source>
</evidence>
<feature type="region of interest" description="Disordered" evidence="4">
    <location>
        <begin position="112"/>
        <end position="179"/>
    </location>
</feature>
<dbReference type="Gene3D" id="1.10.443.10">
    <property type="entry name" value="Intergrase catalytic core"/>
    <property type="match status" value="1"/>
</dbReference>
<dbReference type="GO" id="GO:0006310">
    <property type="term" value="P:DNA recombination"/>
    <property type="evidence" value="ECO:0007669"/>
    <property type="project" value="UniProtKB-KW"/>
</dbReference>
<name>A0A7W3ZEJ1_9PSEU</name>
<evidence type="ECO:0000256" key="4">
    <source>
        <dbReference type="SAM" id="MobiDB-lite"/>
    </source>
</evidence>
<feature type="domain" description="Tyr recombinase" evidence="5">
    <location>
        <begin position="1"/>
        <end position="99"/>
    </location>
</feature>
<gene>
    <name evidence="6" type="ORF">H4281_36365</name>
</gene>
<evidence type="ECO:0000313" key="6">
    <source>
        <dbReference type="EMBL" id="MBB1158651.1"/>
    </source>
</evidence>
<keyword evidence="7" id="KW-1185">Reference proteome</keyword>
<proteinExistence type="inferred from homology"/>
<dbReference type="InterPro" id="IPR002104">
    <property type="entry name" value="Integrase_catalytic"/>
</dbReference>
<organism evidence="6 7">
    <name type="scientific">Amycolatopsis dendrobii</name>
    <dbReference type="NCBI Taxonomy" id="2760662"/>
    <lineage>
        <taxon>Bacteria</taxon>
        <taxon>Bacillati</taxon>
        <taxon>Actinomycetota</taxon>
        <taxon>Actinomycetes</taxon>
        <taxon>Pseudonocardiales</taxon>
        <taxon>Pseudonocardiaceae</taxon>
        <taxon>Amycolatopsis</taxon>
    </lineage>
</organism>
<dbReference type="Pfam" id="PF00589">
    <property type="entry name" value="Phage_integrase"/>
    <property type="match status" value="1"/>
</dbReference>
<evidence type="ECO:0000259" key="5">
    <source>
        <dbReference type="PROSITE" id="PS51898"/>
    </source>
</evidence>